<name>A0A2N1JG25_9BASI</name>
<reference evidence="1 2" key="1">
    <citation type="submission" date="2017-10" db="EMBL/GenBank/DDBJ databases">
        <title>A novel species of cold-tolerant Malassezia isolated from bats.</title>
        <authorList>
            <person name="Lorch J.M."/>
            <person name="Palmer J.M."/>
            <person name="Vanderwolf K.J."/>
            <person name="Schmidt K.Z."/>
            <person name="Verant M.L."/>
            <person name="Weller T.J."/>
            <person name="Blehert D.S."/>
        </authorList>
    </citation>
    <scope>NUCLEOTIDE SEQUENCE [LARGE SCALE GENOMIC DNA]</scope>
    <source>
        <strain evidence="1 2">NWHC:44797-103</strain>
    </source>
</reference>
<protein>
    <submittedName>
        <fullName evidence="1">Uncharacterized protein</fullName>
    </submittedName>
</protein>
<dbReference type="OrthoDB" id="10030313at2759"/>
<evidence type="ECO:0000313" key="1">
    <source>
        <dbReference type="EMBL" id="PKI85501.1"/>
    </source>
</evidence>
<dbReference type="EMBL" id="KZ454987">
    <property type="protein sequence ID" value="PKI85501.1"/>
    <property type="molecule type" value="Genomic_DNA"/>
</dbReference>
<organism evidence="1 2">
    <name type="scientific">Malassezia vespertilionis</name>
    <dbReference type="NCBI Taxonomy" id="2020962"/>
    <lineage>
        <taxon>Eukaryota</taxon>
        <taxon>Fungi</taxon>
        <taxon>Dikarya</taxon>
        <taxon>Basidiomycota</taxon>
        <taxon>Ustilaginomycotina</taxon>
        <taxon>Malasseziomycetes</taxon>
        <taxon>Malasseziales</taxon>
        <taxon>Malasseziaceae</taxon>
        <taxon>Malassezia</taxon>
    </lineage>
</organism>
<dbReference type="AlphaFoldDB" id="A0A2N1JG25"/>
<evidence type="ECO:0000313" key="2">
    <source>
        <dbReference type="Proteomes" id="UP000232875"/>
    </source>
</evidence>
<keyword evidence="2" id="KW-1185">Reference proteome</keyword>
<proteinExistence type="predicted"/>
<sequence>MAERPFRAVVHGPIVTLVFGDRHTQHAALARLETFYESEKFKSVYLSLETAEREKLCRGYEAFNLPMQIFPAWIKAMCAKEEVAPTAEMTWHEATCTAEESALLRYLIERDVLDSTGTSLVEHAPTYLISALTTSAETVFAHERLHALYHFSAPYRALLAELWEGMPGTVKDAVQFDMQMRGYSATVWQDELGAYLGVRVPQNVRAADPSVEFGKKSAETCREIRRALLAHIPRYWRESAGVEEQVLQLAPEFLLQARTELRPKPKVPVAKTRKQKK</sequence>
<accession>A0A2N1JG25</accession>
<dbReference type="Proteomes" id="UP000232875">
    <property type="component" value="Unassembled WGS sequence"/>
</dbReference>
<dbReference type="STRING" id="2020962.A0A2N1JG25"/>
<gene>
    <name evidence="1" type="ORF">MVES_000458</name>
</gene>